<dbReference type="EMBL" id="JAEFCI010005768">
    <property type="protein sequence ID" value="KAG5460106.1"/>
    <property type="molecule type" value="Genomic_DNA"/>
</dbReference>
<dbReference type="Proteomes" id="UP000673691">
    <property type="component" value="Unassembled WGS sequence"/>
</dbReference>
<protein>
    <submittedName>
        <fullName evidence="2">Uncharacterized protein</fullName>
    </submittedName>
</protein>
<feature type="non-terminal residue" evidence="2">
    <location>
        <position position="160"/>
    </location>
</feature>
<organism evidence="2 3">
    <name type="scientific">Olpidium bornovanus</name>
    <dbReference type="NCBI Taxonomy" id="278681"/>
    <lineage>
        <taxon>Eukaryota</taxon>
        <taxon>Fungi</taxon>
        <taxon>Fungi incertae sedis</taxon>
        <taxon>Olpidiomycota</taxon>
        <taxon>Olpidiomycotina</taxon>
        <taxon>Olpidiomycetes</taxon>
        <taxon>Olpidiales</taxon>
        <taxon>Olpidiaceae</taxon>
        <taxon>Olpidium</taxon>
    </lineage>
</organism>
<proteinExistence type="predicted"/>
<sequence>MIDMLANQRSGEGPATGLSSSVGGGSKMVIDKVWSQPVAEEEDEVDTLDAFMVDVTAEVKVLDEQDLKKLKASAAESIVSAAAAAATDDADDDFAEKPAEGDDEDKVGDTPEEILALAAKRLAAKKKDLADVDHSKVEYETFRRDFYVEPPELLELTPDD</sequence>
<keyword evidence="3" id="KW-1185">Reference proteome</keyword>
<accession>A0A8H7ZV70</accession>
<reference evidence="2 3" key="1">
    <citation type="journal article" name="Sci. Rep.">
        <title>Genome-scale phylogenetic analyses confirm Olpidium as the closest living zoosporic fungus to the non-flagellated, terrestrial fungi.</title>
        <authorList>
            <person name="Chang Y."/>
            <person name="Rochon D."/>
            <person name="Sekimoto S."/>
            <person name="Wang Y."/>
            <person name="Chovatia M."/>
            <person name="Sandor L."/>
            <person name="Salamov A."/>
            <person name="Grigoriev I.V."/>
            <person name="Stajich J.E."/>
            <person name="Spatafora J.W."/>
        </authorList>
    </citation>
    <scope>NUCLEOTIDE SEQUENCE [LARGE SCALE GENOMIC DNA]</scope>
    <source>
        <strain evidence="2">S191</strain>
    </source>
</reference>
<evidence type="ECO:0000256" key="1">
    <source>
        <dbReference type="SAM" id="MobiDB-lite"/>
    </source>
</evidence>
<feature type="compositionally biased region" description="Acidic residues" evidence="1">
    <location>
        <begin position="101"/>
        <end position="111"/>
    </location>
</feature>
<gene>
    <name evidence="2" type="ORF">BJ554DRAFT_7889</name>
</gene>
<comment type="caution">
    <text evidence="2">The sequence shown here is derived from an EMBL/GenBank/DDBJ whole genome shotgun (WGS) entry which is preliminary data.</text>
</comment>
<evidence type="ECO:0000313" key="2">
    <source>
        <dbReference type="EMBL" id="KAG5460106.1"/>
    </source>
</evidence>
<feature type="region of interest" description="Disordered" evidence="1">
    <location>
        <begin position="1"/>
        <end position="25"/>
    </location>
</feature>
<name>A0A8H7ZV70_9FUNG</name>
<feature type="region of interest" description="Disordered" evidence="1">
    <location>
        <begin position="81"/>
        <end position="111"/>
    </location>
</feature>
<dbReference type="AlphaFoldDB" id="A0A8H7ZV70"/>
<evidence type="ECO:0000313" key="3">
    <source>
        <dbReference type="Proteomes" id="UP000673691"/>
    </source>
</evidence>